<comment type="caution">
    <text evidence="1">The sequence shown here is derived from an EMBL/GenBank/DDBJ whole genome shotgun (WGS) entry which is preliminary data.</text>
</comment>
<gene>
    <name evidence="1" type="ORF">S06H3_25988</name>
</gene>
<protein>
    <submittedName>
        <fullName evidence="1">Uncharacterized protein</fullName>
    </submittedName>
</protein>
<name>X1P3V9_9ZZZZ</name>
<dbReference type="EMBL" id="BARV01014992">
    <property type="protein sequence ID" value="GAI25599.1"/>
    <property type="molecule type" value="Genomic_DNA"/>
</dbReference>
<proteinExistence type="predicted"/>
<feature type="non-terminal residue" evidence="1">
    <location>
        <position position="1"/>
    </location>
</feature>
<accession>X1P3V9</accession>
<organism evidence="1">
    <name type="scientific">marine sediment metagenome</name>
    <dbReference type="NCBI Taxonomy" id="412755"/>
    <lineage>
        <taxon>unclassified sequences</taxon>
        <taxon>metagenomes</taxon>
        <taxon>ecological metagenomes</taxon>
    </lineage>
</organism>
<sequence length="40" mass="4519">PEVGEHMIEAFAGKITHKTLVQKDPKLEDTYNCMTISPFV</sequence>
<evidence type="ECO:0000313" key="1">
    <source>
        <dbReference type="EMBL" id="GAI25599.1"/>
    </source>
</evidence>
<reference evidence="1" key="1">
    <citation type="journal article" date="2014" name="Front. Microbiol.">
        <title>High frequency of phylogenetically diverse reductive dehalogenase-homologous genes in deep subseafloor sedimentary metagenomes.</title>
        <authorList>
            <person name="Kawai M."/>
            <person name="Futagami T."/>
            <person name="Toyoda A."/>
            <person name="Takaki Y."/>
            <person name="Nishi S."/>
            <person name="Hori S."/>
            <person name="Arai W."/>
            <person name="Tsubouchi T."/>
            <person name="Morono Y."/>
            <person name="Uchiyama I."/>
            <person name="Ito T."/>
            <person name="Fujiyama A."/>
            <person name="Inagaki F."/>
            <person name="Takami H."/>
        </authorList>
    </citation>
    <scope>NUCLEOTIDE SEQUENCE</scope>
    <source>
        <strain evidence="1">Expedition CK06-06</strain>
    </source>
</reference>
<dbReference type="AlphaFoldDB" id="X1P3V9"/>